<protein>
    <submittedName>
        <fullName evidence="1">Uncharacterized protein</fullName>
    </submittedName>
</protein>
<comment type="caution">
    <text evidence="1">The sequence shown here is derived from an EMBL/GenBank/DDBJ whole genome shotgun (WGS) entry which is preliminary data.</text>
</comment>
<dbReference type="Proteomes" id="UP000266673">
    <property type="component" value="Unassembled WGS sequence"/>
</dbReference>
<keyword evidence="2" id="KW-1185">Reference proteome</keyword>
<accession>A0A397VYH9</accession>
<dbReference type="EMBL" id="QKWP01000232">
    <property type="protein sequence ID" value="RIB24066.1"/>
    <property type="molecule type" value="Genomic_DNA"/>
</dbReference>
<evidence type="ECO:0000313" key="2">
    <source>
        <dbReference type="Proteomes" id="UP000266673"/>
    </source>
</evidence>
<sequence>MYKLCYNFYMVFDQTKSLFGIANRIDIDIDYGPPPPPLVQGIKIQIPEEDQGILGMLVTYNDNFVYKFEEYRVYTRDDNGYYCVDYLVYKSAIYAFCARKDNSNVRLVRSI</sequence>
<proteinExistence type="predicted"/>
<name>A0A397VYH9_9GLOM</name>
<dbReference type="AlphaFoldDB" id="A0A397VYH9"/>
<evidence type="ECO:0000313" key="1">
    <source>
        <dbReference type="EMBL" id="RIB24066.1"/>
    </source>
</evidence>
<organism evidence="1 2">
    <name type="scientific">Gigaspora rosea</name>
    <dbReference type="NCBI Taxonomy" id="44941"/>
    <lineage>
        <taxon>Eukaryota</taxon>
        <taxon>Fungi</taxon>
        <taxon>Fungi incertae sedis</taxon>
        <taxon>Mucoromycota</taxon>
        <taxon>Glomeromycotina</taxon>
        <taxon>Glomeromycetes</taxon>
        <taxon>Diversisporales</taxon>
        <taxon>Gigasporaceae</taxon>
        <taxon>Gigaspora</taxon>
    </lineage>
</organism>
<gene>
    <name evidence="1" type="ORF">C2G38_2032202</name>
</gene>
<reference evidence="1 2" key="1">
    <citation type="submission" date="2018-06" db="EMBL/GenBank/DDBJ databases">
        <title>Comparative genomics reveals the genomic features of Rhizophagus irregularis, R. cerebriforme, R. diaphanum and Gigaspora rosea, and their symbiotic lifestyle signature.</title>
        <authorList>
            <person name="Morin E."/>
            <person name="San Clemente H."/>
            <person name="Chen E.C.H."/>
            <person name="De La Providencia I."/>
            <person name="Hainaut M."/>
            <person name="Kuo A."/>
            <person name="Kohler A."/>
            <person name="Murat C."/>
            <person name="Tang N."/>
            <person name="Roy S."/>
            <person name="Loubradou J."/>
            <person name="Henrissat B."/>
            <person name="Grigoriev I.V."/>
            <person name="Corradi N."/>
            <person name="Roux C."/>
            <person name="Martin F.M."/>
        </authorList>
    </citation>
    <scope>NUCLEOTIDE SEQUENCE [LARGE SCALE GENOMIC DNA]</scope>
    <source>
        <strain evidence="1 2">DAOM 194757</strain>
    </source>
</reference>